<protein>
    <submittedName>
        <fullName evidence="1">Transposase</fullName>
    </submittedName>
</protein>
<name>A0A6F9E376_9BACL</name>
<organism evidence="1 2">
    <name type="scientific">Kyrpidia spormannii</name>
    <dbReference type="NCBI Taxonomy" id="2055160"/>
    <lineage>
        <taxon>Bacteria</taxon>
        <taxon>Bacillati</taxon>
        <taxon>Bacillota</taxon>
        <taxon>Bacilli</taxon>
        <taxon>Bacillales</taxon>
        <taxon>Alicyclobacillaceae</taxon>
        <taxon>Kyrpidia</taxon>
    </lineage>
</organism>
<dbReference type="EMBL" id="LR792683">
    <property type="protein sequence ID" value="CAB3392179.1"/>
    <property type="molecule type" value="Genomic_DNA"/>
</dbReference>
<evidence type="ECO:0000313" key="1">
    <source>
        <dbReference type="EMBL" id="CAB3392179.1"/>
    </source>
</evidence>
<proteinExistence type="predicted"/>
<sequence>MKPGPREKNPETPSNHGKLLLDATCAPADIAYPTDLTLLNEAREKLEAMIDVLHAARRPGRRKPRTYRWKARKAYLAVAKQRRVSPRALRKAIGKQLRFVARDLRILASLRDEVGLEALSRRQYRDLLVIHELYRQQEEMYRK</sequence>
<dbReference type="Proteomes" id="UP000502196">
    <property type="component" value="Chromosome"/>
</dbReference>
<reference evidence="1 2" key="1">
    <citation type="submission" date="2020-04" db="EMBL/GenBank/DDBJ databases">
        <authorList>
            <person name="Hogendoorn C."/>
        </authorList>
    </citation>
    <scope>NUCLEOTIDE SEQUENCE [LARGE SCALE GENOMIC DNA]</scope>
    <source>
        <strain evidence="1">COOX1</strain>
    </source>
</reference>
<dbReference type="AlphaFoldDB" id="A0A6F9E376"/>
<evidence type="ECO:0000313" key="2">
    <source>
        <dbReference type="Proteomes" id="UP000502196"/>
    </source>
</evidence>
<gene>
    <name evidence="1" type="ORF">COOX1_1281</name>
</gene>
<accession>A0A6F9E376</accession>